<evidence type="ECO:0000313" key="10">
    <source>
        <dbReference type="Proteomes" id="UP000216024"/>
    </source>
</evidence>
<sequence>MVENMRINNEKISSLQFLMILCGSVIGVSILDFPRIAMEQVGSDSWVLILIGTIIMYLVGICIFKVLDKYKGHNFFQILSAILSKPLSVVICILFSLHLMFMSAIQIRIFTEVTREYLLYNTPSEVIIISMLLTIIFLIRNGIEVIGRMAQITFPVVSVLILILLIPVIKEMDITNILPVLHTPIETIVKAIPSAIFVFAGIEVTFLLSYFVVDKDRLRKKYNISLLIIGCIYLIILVFTISRFGIMEGKRIIWPVLELFKTIDIPGSFIENVEILMISIWIVAVFISASVWYYGAMRLIRLIWHEKGAKYLLVPIGAVIYILANYFRNVSEIMDILNKYLMTVGMFFVIGLPVILIIGDSIKKRGGSSHD</sequence>
<dbReference type="Pfam" id="PF03845">
    <property type="entry name" value="Spore_permease"/>
    <property type="match status" value="1"/>
</dbReference>
<dbReference type="GO" id="GO:0009847">
    <property type="term" value="P:spore germination"/>
    <property type="evidence" value="ECO:0007669"/>
    <property type="project" value="InterPro"/>
</dbReference>
<keyword evidence="10" id="KW-1185">Reference proteome</keyword>
<feature type="transmembrane region" description="Helical" evidence="8">
    <location>
        <begin position="12"/>
        <end position="33"/>
    </location>
</feature>
<comment type="subcellular location">
    <subcellularLocation>
        <location evidence="1">Membrane</location>
        <topology evidence="1">Multi-pass membrane protein</topology>
    </subcellularLocation>
</comment>
<accession>A0A267M9S1</accession>
<keyword evidence="7 8" id="KW-0472">Membrane</keyword>
<proteinExistence type="inferred from homology"/>
<dbReference type="Gene3D" id="1.20.1740.10">
    <property type="entry name" value="Amino acid/polyamine transporter I"/>
    <property type="match status" value="1"/>
</dbReference>
<keyword evidence="3" id="KW-0813">Transport</keyword>
<feature type="transmembrane region" description="Helical" evidence="8">
    <location>
        <begin position="340"/>
        <end position="359"/>
    </location>
</feature>
<organism evidence="9 10">
    <name type="scientific">Anaeromicrobium sediminis</name>
    <dbReference type="NCBI Taxonomy" id="1478221"/>
    <lineage>
        <taxon>Bacteria</taxon>
        <taxon>Bacillati</taxon>
        <taxon>Bacillota</taxon>
        <taxon>Clostridia</taxon>
        <taxon>Peptostreptococcales</taxon>
        <taxon>Thermotaleaceae</taxon>
        <taxon>Anaeromicrobium</taxon>
    </lineage>
</organism>
<keyword evidence="5 8" id="KW-0812">Transmembrane</keyword>
<feature type="transmembrane region" description="Helical" evidence="8">
    <location>
        <begin position="224"/>
        <end position="246"/>
    </location>
</feature>
<name>A0A267M9S1_9FIRM</name>
<evidence type="ECO:0000256" key="1">
    <source>
        <dbReference type="ARBA" id="ARBA00004141"/>
    </source>
</evidence>
<dbReference type="OrthoDB" id="2716906at2"/>
<feature type="transmembrane region" description="Helical" evidence="8">
    <location>
        <begin position="189"/>
        <end position="212"/>
    </location>
</feature>
<dbReference type="NCBIfam" id="TIGR00912">
    <property type="entry name" value="2A0309"/>
    <property type="match status" value="1"/>
</dbReference>
<dbReference type="EMBL" id="NIBG01000036">
    <property type="protein sequence ID" value="PAB56311.1"/>
    <property type="molecule type" value="Genomic_DNA"/>
</dbReference>
<dbReference type="AlphaFoldDB" id="A0A267M9S1"/>
<evidence type="ECO:0000256" key="8">
    <source>
        <dbReference type="SAM" id="Phobius"/>
    </source>
</evidence>
<dbReference type="PANTHER" id="PTHR34975">
    <property type="entry name" value="SPORE GERMINATION PROTEIN A2"/>
    <property type="match status" value="1"/>
</dbReference>
<protein>
    <submittedName>
        <fullName evidence="9">Uncharacterized protein</fullName>
    </submittedName>
</protein>
<evidence type="ECO:0000256" key="4">
    <source>
        <dbReference type="ARBA" id="ARBA00022544"/>
    </source>
</evidence>
<feature type="transmembrane region" description="Helical" evidence="8">
    <location>
        <begin position="117"/>
        <end position="139"/>
    </location>
</feature>
<dbReference type="PANTHER" id="PTHR34975:SF2">
    <property type="entry name" value="SPORE GERMINATION PROTEIN A2"/>
    <property type="match status" value="1"/>
</dbReference>
<dbReference type="GO" id="GO:0016020">
    <property type="term" value="C:membrane"/>
    <property type="evidence" value="ECO:0007669"/>
    <property type="project" value="UniProtKB-SubCell"/>
</dbReference>
<dbReference type="Proteomes" id="UP000216024">
    <property type="component" value="Unassembled WGS sequence"/>
</dbReference>
<evidence type="ECO:0000256" key="6">
    <source>
        <dbReference type="ARBA" id="ARBA00022989"/>
    </source>
</evidence>
<gene>
    <name evidence="9" type="ORF">CCE28_20995</name>
</gene>
<comment type="similarity">
    <text evidence="2">Belongs to the amino acid-polyamine-organocation (APC) superfamily. Spore germination protein (SGP) (TC 2.A.3.9) family.</text>
</comment>
<feature type="transmembrane region" description="Helical" evidence="8">
    <location>
        <begin position="275"/>
        <end position="296"/>
    </location>
</feature>
<keyword evidence="6 8" id="KW-1133">Transmembrane helix</keyword>
<comment type="caution">
    <text evidence="9">The sequence shown here is derived from an EMBL/GenBank/DDBJ whole genome shotgun (WGS) entry which is preliminary data.</text>
</comment>
<evidence type="ECO:0000256" key="2">
    <source>
        <dbReference type="ARBA" id="ARBA00007998"/>
    </source>
</evidence>
<reference evidence="9 10" key="1">
    <citation type="submission" date="2017-06" db="EMBL/GenBank/DDBJ databases">
        <title>Draft genome sequence of anaerobic fermentative bacterium Anaeromicrobium sediminis DY2726D isolated from West Pacific Ocean sediments.</title>
        <authorList>
            <person name="Zeng X."/>
        </authorList>
    </citation>
    <scope>NUCLEOTIDE SEQUENCE [LARGE SCALE GENOMIC DNA]</scope>
    <source>
        <strain evidence="9 10">DY2726D</strain>
    </source>
</reference>
<evidence type="ECO:0000256" key="3">
    <source>
        <dbReference type="ARBA" id="ARBA00022448"/>
    </source>
</evidence>
<keyword evidence="4" id="KW-0309">Germination</keyword>
<feature type="transmembrane region" description="Helical" evidence="8">
    <location>
        <begin position="45"/>
        <end position="67"/>
    </location>
</feature>
<evidence type="ECO:0000313" key="9">
    <source>
        <dbReference type="EMBL" id="PAB56311.1"/>
    </source>
</evidence>
<feature type="transmembrane region" description="Helical" evidence="8">
    <location>
        <begin position="87"/>
        <end position="111"/>
    </location>
</feature>
<feature type="transmembrane region" description="Helical" evidence="8">
    <location>
        <begin position="151"/>
        <end position="169"/>
    </location>
</feature>
<dbReference type="InterPro" id="IPR004761">
    <property type="entry name" value="Spore_GerAB"/>
</dbReference>
<evidence type="ECO:0000256" key="7">
    <source>
        <dbReference type="ARBA" id="ARBA00023136"/>
    </source>
</evidence>
<evidence type="ECO:0000256" key="5">
    <source>
        <dbReference type="ARBA" id="ARBA00022692"/>
    </source>
</evidence>
<feature type="transmembrane region" description="Helical" evidence="8">
    <location>
        <begin position="308"/>
        <end position="328"/>
    </location>
</feature>